<name>A0A6J5ZHS0_9ZZZZ</name>
<reference evidence="1" key="1">
    <citation type="submission" date="2020-05" db="EMBL/GenBank/DDBJ databases">
        <authorList>
            <person name="Chiriac C."/>
            <person name="Salcher M."/>
            <person name="Ghai R."/>
            <person name="Kavagutti S V."/>
        </authorList>
    </citation>
    <scope>NUCLEOTIDE SEQUENCE</scope>
</reference>
<evidence type="ECO:0000313" key="1">
    <source>
        <dbReference type="EMBL" id="CAB4342145.1"/>
    </source>
</evidence>
<gene>
    <name evidence="1" type="ORF">UFOPK3775_01006</name>
</gene>
<proteinExistence type="predicted"/>
<dbReference type="EMBL" id="CAESAK010000154">
    <property type="protein sequence ID" value="CAB4342145.1"/>
    <property type="molecule type" value="Genomic_DNA"/>
</dbReference>
<organism evidence="1">
    <name type="scientific">freshwater metagenome</name>
    <dbReference type="NCBI Taxonomy" id="449393"/>
    <lineage>
        <taxon>unclassified sequences</taxon>
        <taxon>metagenomes</taxon>
        <taxon>ecological metagenomes</taxon>
    </lineage>
</organism>
<protein>
    <submittedName>
        <fullName evidence="1">Unannotated protein</fullName>
    </submittedName>
</protein>
<accession>A0A6J5ZHS0</accession>
<dbReference type="AlphaFoldDB" id="A0A6J5ZHS0"/>
<sequence length="174" mass="20150">MTSAEILPRDHADFVGIEKLKEAHFLQLKNFRNWVSTANWRMFHGSHYDWWAFPISAPSSYGFAYSISEETLAKLKNDQDFLSDLAEGAHLLLLSWGWDYKTNTPISGASEDQAWAQWPIRLYKCWKSMRLFGCEIEEQASFQYATWIHGLGESFEYQGSDLFVGMSESRSKDL</sequence>